<dbReference type="EC" id="3.2.1.-" evidence="2"/>
<keyword evidence="1" id="KW-0472">Membrane</keyword>
<dbReference type="AlphaFoldDB" id="A0A6N4SP87"/>
<dbReference type="OrthoDB" id="951859at2"/>
<evidence type="ECO:0000313" key="3">
    <source>
        <dbReference type="Proteomes" id="UP000001822"/>
    </source>
</evidence>
<dbReference type="InterPro" id="IPR008964">
    <property type="entry name" value="Invasin/intimin_cell_adhesion"/>
</dbReference>
<keyword evidence="1" id="KW-1133">Transmembrane helix</keyword>
<protein>
    <submittedName>
        <fullName evidence="2">CHU large protein uncharacterized</fullName>
        <ecNumber evidence="2">3.2.1.-</ecNumber>
    </submittedName>
</protein>
<gene>
    <name evidence="2" type="ordered locus">CHU_0838</name>
</gene>
<evidence type="ECO:0000313" key="2">
    <source>
        <dbReference type="EMBL" id="ABG58123.1"/>
    </source>
</evidence>
<keyword evidence="3" id="KW-1185">Reference proteome</keyword>
<evidence type="ECO:0000256" key="1">
    <source>
        <dbReference type="SAM" id="Phobius"/>
    </source>
</evidence>
<reference evidence="2 3" key="1">
    <citation type="journal article" date="2007" name="Appl. Environ. Microbiol.">
        <title>Genome sequence of the cellulolytic gliding bacterium Cytophaga hutchinsonii.</title>
        <authorList>
            <person name="Xie G."/>
            <person name="Bruce D.C."/>
            <person name="Challacombe J.F."/>
            <person name="Chertkov O."/>
            <person name="Detter J.C."/>
            <person name="Gilna P."/>
            <person name="Han C.S."/>
            <person name="Lucas S."/>
            <person name="Misra M."/>
            <person name="Myers G.L."/>
            <person name="Richardson P."/>
            <person name="Tapia R."/>
            <person name="Thayer N."/>
            <person name="Thompson L.S."/>
            <person name="Brettin T.S."/>
            <person name="Henrissat B."/>
            <person name="Wilson D.B."/>
            <person name="McBride M.J."/>
        </authorList>
    </citation>
    <scope>NUCLEOTIDE SEQUENCE [LARGE SCALE GENOMIC DNA]</scope>
    <source>
        <strain evidence="3">ATCC 33406 / DSM 1761 / CIP 103989 / NBRC 15051 / NCIMB 9469 / D465</strain>
    </source>
</reference>
<dbReference type="SUPFAM" id="SSF49373">
    <property type="entry name" value="Invasin/intimin cell-adhesion fragments"/>
    <property type="match status" value="1"/>
</dbReference>
<dbReference type="KEGG" id="chu:CHU_0838"/>
<sequence>MNTFFHLQPVNVFLKRVVFTIFFLNTCFLAVAELNSTSSQTISTSQAYTGASKIANGSTLTISGGTTTFNGTLTVGNGAAGTLIVKSGAIVIVNGTLSIGTSSNGAVVIENGGQLIVNPGSASGTAAININSSAATALDIQTGGSVIVKAAASGNNILGMYQTAASNVTVAGALQIRGGGFKMDGTSKLTYSGSGNDTIIGTPNTSGAYFSNSTKLTVGSNVNLYISGDVKNDSNAEFAINGNVSINGNYQSGNNTANVTGTGTLTTTGSLNSDSYQGSVFGERYSCPTGPCGGSNVITSSNMTTCNGGSVIITGPAIAGAAYKWLVSVTSASSGFTNAPGANTGQNYSTTGSPAAQYTYYKRQYTLNGVTINSNTLTITSSFWVTASTTPAIGGASTVCTGSAITLTNSLSGGRWTSASPNIATVSSSGVVTGVSAGTSVITYSGNGCYTPSNKTITVSSCVITWTGATNSAWTTMSNWSSGSVPTASDSILIPAGAPNYPQISTSVSSYKTTVNSGASLTITSSGVLNAYGNIINNGTVTTNAGSTVAFKGSSAQTISGVPVLYNVQVANTSGGVALSSAVTLKGALTLTSGVLTTNANLTVNFDNGGNIAYNSTDAGSISGNVTGRRDVVARTHYISAPFNGVTSAQVGATTPLYYNNYWKMYAKNFATQGWTAVTDVTTAMPLGTGFSIALPNAAPLIFTGTYNHSYTLPATTYSNAAAGKYILIGNPYPSALDWTSAAGWTKTNVANAIYYWDAASSKVSSYVAGVSTNGGTQYIPAMQSFMVSTTGTGGNSSVAINNAARVSLQNPSFLRNGSDETVRIKITAANAEQWDDAVVRFNEMATNSFDDDWDAYKLLSRGPSPSVYTVLGEDIYSVNSVAHPSALPIIDLAVYIPADGNYSLTITNSDPATDYVLIDKKLGTENLLSGSDYMFSGLRTDDGNRFQLQLRISENNITTGTTAAQNNKGLQIHSTDKGFVVQTDVFGGSKATIEVLDMSGKSVAAMENTLAAGATFISSDLSAGAYLVKVTVDGNTFAGMISLLK</sequence>
<dbReference type="Proteomes" id="UP000001822">
    <property type="component" value="Chromosome"/>
</dbReference>
<dbReference type="RefSeq" id="WP_011584239.1">
    <property type="nucleotide sequence ID" value="NC_008255.1"/>
</dbReference>
<keyword evidence="1" id="KW-0812">Transmembrane</keyword>
<dbReference type="InterPro" id="IPR026444">
    <property type="entry name" value="Secre_tail"/>
</dbReference>
<organism evidence="2 3">
    <name type="scientific">Cytophaga hutchinsonii (strain ATCC 33406 / DSM 1761 / CIP 103989 / NBRC 15051 / NCIMB 9469 / D465)</name>
    <dbReference type="NCBI Taxonomy" id="269798"/>
    <lineage>
        <taxon>Bacteria</taxon>
        <taxon>Pseudomonadati</taxon>
        <taxon>Bacteroidota</taxon>
        <taxon>Cytophagia</taxon>
        <taxon>Cytophagales</taxon>
        <taxon>Cytophagaceae</taxon>
        <taxon>Cytophaga</taxon>
    </lineage>
</organism>
<dbReference type="NCBIfam" id="TIGR04183">
    <property type="entry name" value="Por_Secre_tail"/>
    <property type="match status" value="1"/>
</dbReference>
<proteinExistence type="predicted"/>
<keyword evidence="2" id="KW-0326">Glycosidase</keyword>
<keyword evidence="2" id="KW-0378">Hydrolase</keyword>
<dbReference type="GO" id="GO:0016798">
    <property type="term" value="F:hydrolase activity, acting on glycosyl bonds"/>
    <property type="evidence" value="ECO:0007669"/>
    <property type="project" value="UniProtKB-KW"/>
</dbReference>
<dbReference type="EMBL" id="CP000383">
    <property type="protein sequence ID" value="ABG58123.1"/>
    <property type="molecule type" value="Genomic_DNA"/>
</dbReference>
<name>A0A6N4SP87_CYTH3</name>
<accession>A0A6N4SP87</accession>
<dbReference type="Gene3D" id="2.60.40.1080">
    <property type="match status" value="1"/>
</dbReference>
<feature type="transmembrane region" description="Helical" evidence="1">
    <location>
        <begin position="12"/>
        <end position="32"/>
    </location>
</feature>